<feature type="transmembrane region" description="Helical" evidence="1">
    <location>
        <begin position="188"/>
        <end position="207"/>
    </location>
</feature>
<feature type="transmembrane region" description="Helical" evidence="1">
    <location>
        <begin position="26"/>
        <end position="42"/>
    </location>
</feature>
<keyword evidence="1" id="KW-0812">Transmembrane</keyword>
<gene>
    <name evidence="2" type="ORF">A2803_04640</name>
</gene>
<evidence type="ECO:0008006" key="4">
    <source>
        <dbReference type="Google" id="ProtNLM"/>
    </source>
</evidence>
<evidence type="ECO:0000256" key="1">
    <source>
        <dbReference type="SAM" id="Phobius"/>
    </source>
</evidence>
<feature type="transmembrane region" description="Helical" evidence="1">
    <location>
        <begin position="164"/>
        <end position="182"/>
    </location>
</feature>
<feature type="transmembrane region" description="Helical" evidence="1">
    <location>
        <begin position="49"/>
        <end position="67"/>
    </location>
</feature>
<dbReference type="AlphaFoldDB" id="A0A1F7YXP1"/>
<dbReference type="Proteomes" id="UP000178870">
    <property type="component" value="Unassembled WGS sequence"/>
</dbReference>
<evidence type="ECO:0000313" key="3">
    <source>
        <dbReference type="Proteomes" id="UP000178870"/>
    </source>
</evidence>
<proteinExistence type="predicted"/>
<evidence type="ECO:0000313" key="2">
    <source>
        <dbReference type="EMBL" id="OGM31689.1"/>
    </source>
</evidence>
<dbReference type="EMBL" id="MGGP01000022">
    <property type="protein sequence ID" value="OGM31689.1"/>
    <property type="molecule type" value="Genomic_DNA"/>
</dbReference>
<name>A0A1F7YXP1_9BACT</name>
<feature type="transmembrane region" description="Helical" evidence="1">
    <location>
        <begin position="214"/>
        <end position="234"/>
    </location>
</feature>
<keyword evidence="1" id="KW-1133">Transmembrane helix</keyword>
<protein>
    <recommendedName>
        <fullName evidence="4">Glycosyltransferase RgtA/B/C/D-like domain-containing protein</fullName>
    </recommendedName>
</protein>
<comment type="caution">
    <text evidence="2">The sequence shown here is derived from an EMBL/GenBank/DDBJ whole genome shotgun (WGS) entry which is preliminary data.</text>
</comment>
<accession>A0A1F7YXP1</accession>
<organism evidence="2 3">
    <name type="scientific">Candidatus Woesebacteria bacterium RIFCSPHIGHO2_01_FULL_44_21</name>
    <dbReference type="NCBI Taxonomy" id="1802503"/>
    <lineage>
        <taxon>Bacteria</taxon>
        <taxon>Candidatus Woeseibacteriota</taxon>
    </lineage>
</organism>
<reference evidence="2 3" key="1">
    <citation type="journal article" date="2016" name="Nat. Commun.">
        <title>Thousands of microbial genomes shed light on interconnected biogeochemical processes in an aquifer system.</title>
        <authorList>
            <person name="Anantharaman K."/>
            <person name="Brown C.T."/>
            <person name="Hug L.A."/>
            <person name="Sharon I."/>
            <person name="Castelle C.J."/>
            <person name="Probst A.J."/>
            <person name="Thomas B.C."/>
            <person name="Singh A."/>
            <person name="Wilkins M.J."/>
            <person name="Karaoz U."/>
            <person name="Brodie E.L."/>
            <person name="Williams K.H."/>
            <person name="Hubbard S.S."/>
            <person name="Banfield J.F."/>
        </authorList>
    </citation>
    <scope>NUCLEOTIDE SEQUENCE [LARGE SCALE GENOMIC DNA]</scope>
</reference>
<sequence>MNVFLILLSIFGNIWVYKISQESLVYFVICATAAVAFIFYLSKNSKLSSYLALASFTVLIVLGLFGFELRDFTITNDEIRVRDERLSIYPTNLLQIGYYLDAKPEVLVARKVLNGVVKQLDPNIYFFAGHPRERIGVDEFEKIPYILLPVFLLGLYQAIKNKKVILVLFVIPLLINSLNTNSSVNSSLFPFFVSTIYLGLVQSIKVLKKYKFKIYIYALFIFFYLLTMLQIISYEIY</sequence>
<keyword evidence="1" id="KW-0472">Membrane</keyword>